<comment type="caution">
    <text evidence="2">The sequence shown here is derived from an EMBL/GenBank/DDBJ whole genome shotgun (WGS) entry which is preliminary data.</text>
</comment>
<sequence length="71" mass="8018">MTAGHYLSKRPDTFEVVGEQLTKESMAIGIRNDDVELKDAIDKAIAEMQKDGTLTKISMKWFQKDITTKAE</sequence>
<name>A0A2C6MAV6_9FIRM</name>
<accession>A0A2C6MAV6</accession>
<gene>
    <name evidence="2" type="ORF">P378_10990</name>
</gene>
<evidence type="ECO:0000313" key="3">
    <source>
        <dbReference type="Proteomes" id="UP000222564"/>
    </source>
</evidence>
<keyword evidence="3" id="KW-1185">Reference proteome</keyword>
<dbReference type="InterPro" id="IPR001638">
    <property type="entry name" value="Solute-binding_3/MltF_N"/>
</dbReference>
<reference evidence="2 3" key="1">
    <citation type="submission" date="2013-09" db="EMBL/GenBank/DDBJ databases">
        <title>Biodegradation of hydrocarbons in the deep terrestrial subsurface : characterization of a microbial consortium composed of two Desulfotomaculum species originating from a deep geological formation.</title>
        <authorList>
            <person name="Aullo T."/>
            <person name="Berlendis S."/>
            <person name="Lascourreges J.-F."/>
            <person name="Dessort D."/>
            <person name="Saint-Laurent S."/>
            <person name="Schraauwers B."/>
            <person name="Mas J."/>
            <person name="Magot M."/>
            <person name="Ranchou-Peyruse A."/>
        </authorList>
    </citation>
    <scope>NUCLEOTIDE SEQUENCE [LARGE SCALE GENOMIC DNA]</scope>
    <source>
        <strain evidence="2 3">Bs107</strain>
    </source>
</reference>
<dbReference type="EMBL" id="AWQQ01000054">
    <property type="protein sequence ID" value="PHJ38349.1"/>
    <property type="molecule type" value="Genomic_DNA"/>
</dbReference>
<dbReference type="AlphaFoldDB" id="A0A2C6MAV6"/>
<dbReference type="Pfam" id="PF00497">
    <property type="entry name" value="SBP_bac_3"/>
    <property type="match status" value="1"/>
</dbReference>
<dbReference type="Gene3D" id="3.40.190.10">
    <property type="entry name" value="Periplasmic binding protein-like II"/>
    <property type="match status" value="2"/>
</dbReference>
<dbReference type="Proteomes" id="UP000222564">
    <property type="component" value="Unassembled WGS sequence"/>
</dbReference>
<evidence type="ECO:0000259" key="1">
    <source>
        <dbReference type="Pfam" id="PF00497"/>
    </source>
</evidence>
<proteinExistence type="predicted"/>
<evidence type="ECO:0000313" key="2">
    <source>
        <dbReference type="EMBL" id="PHJ38349.1"/>
    </source>
</evidence>
<protein>
    <recommendedName>
        <fullName evidence="1">Solute-binding protein family 3/N-terminal domain-containing protein</fullName>
    </recommendedName>
</protein>
<dbReference type="SUPFAM" id="SSF53850">
    <property type="entry name" value="Periplasmic binding protein-like II"/>
    <property type="match status" value="1"/>
</dbReference>
<feature type="domain" description="Solute-binding protein family 3/N-terminal" evidence="1">
    <location>
        <begin position="28"/>
        <end position="63"/>
    </location>
</feature>
<dbReference type="RefSeq" id="WP_238473086.1">
    <property type="nucleotide sequence ID" value="NZ_AWQQ01000054.1"/>
</dbReference>
<organism evidence="2 3">
    <name type="scientific">Desulforamulus profundi</name>
    <dbReference type="NCBI Taxonomy" id="1383067"/>
    <lineage>
        <taxon>Bacteria</taxon>
        <taxon>Bacillati</taxon>
        <taxon>Bacillota</taxon>
        <taxon>Clostridia</taxon>
        <taxon>Eubacteriales</taxon>
        <taxon>Peptococcaceae</taxon>
        <taxon>Desulforamulus</taxon>
    </lineage>
</organism>